<dbReference type="EMBL" id="JAMXMC010000007">
    <property type="protein sequence ID" value="MCO5977617.1"/>
    <property type="molecule type" value="Genomic_DNA"/>
</dbReference>
<dbReference type="InterPro" id="IPR051682">
    <property type="entry name" value="Mito_Persulfide_Diox"/>
</dbReference>
<name>A0ABT1BPW3_9BURK</name>
<sequence>MLFRMLLDEATGTVSYLLTQAETGEAVVIDPRAADVPVIRAMLAEQRAQLRWVLRTHAHAAQHSAAEQAALAQLAAPWVQQRPPAQPLLPLGDDYIEVLATPGHTSDCLSFRWRDRLFCGDLLAVDGCHYQTRPSQPQSLWDSVHDVVFRLPDETLLFAGCAHRGRMVATVGEQRRWHPWFGNTSRDAFLTRVASLPEGSRSGPAGH</sequence>
<protein>
    <recommendedName>
        <fullName evidence="1">Metallo-beta-lactamase domain-containing protein</fullName>
    </recommendedName>
</protein>
<dbReference type="InterPro" id="IPR036866">
    <property type="entry name" value="RibonucZ/Hydroxyglut_hydro"/>
</dbReference>
<comment type="caution">
    <text evidence="2">The sequence shown here is derived from an EMBL/GenBank/DDBJ whole genome shotgun (WGS) entry which is preliminary data.</text>
</comment>
<accession>A0ABT1BPW3</accession>
<dbReference type="SMART" id="SM00849">
    <property type="entry name" value="Lactamase_B"/>
    <property type="match status" value="1"/>
</dbReference>
<feature type="domain" description="Metallo-beta-lactamase" evidence="1">
    <location>
        <begin position="12"/>
        <end position="163"/>
    </location>
</feature>
<dbReference type="PANTHER" id="PTHR43084">
    <property type="entry name" value="PERSULFIDE DIOXYGENASE ETHE1"/>
    <property type="match status" value="1"/>
</dbReference>
<keyword evidence="3" id="KW-1185">Reference proteome</keyword>
<dbReference type="InterPro" id="IPR001279">
    <property type="entry name" value="Metallo-B-lactamas"/>
</dbReference>
<evidence type="ECO:0000313" key="3">
    <source>
        <dbReference type="Proteomes" id="UP001204851"/>
    </source>
</evidence>
<dbReference type="SUPFAM" id="SSF56281">
    <property type="entry name" value="Metallo-hydrolase/oxidoreductase"/>
    <property type="match status" value="1"/>
</dbReference>
<reference evidence="2 3" key="1">
    <citation type="submission" date="2022-06" db="EMBL/GenBank/DDBJ databases">
        <title>Ideonella sp. NS12-5 Genome sequencing and assembly.</title>
        <authorList>
            <person name="Jung Y."/>
        </authorList>
    </citation>
    <scope>NUCLEOTIDE SEQUENCE [LARGE SCALE GENOMIC DNA]</scope>
    <source>
        <strain evidence="2 3">NS12-5</strain>
    </source>
</reference>
<proteinExistence type="predicted"/>
<dbReference type="RefSeq" id="WP_252770121.1">
    <property type="nucleotide sequence ID" value="NZ_JAMXMC010000007.1"/>
</dbReference>
<gene>
    <name evidence="2" type="ORF">M0L44_12985</name>
</gene>
<evidence type="ECO:0000313" key="2">
    <source>
        <dbReference type="EMBL" id="MCO5977617.1"/>
    </source>
</evidence>
<dbReference type="Proteomes" id="UP001204851">
    <property type="component" value="Unassembled WGS sequence"/>
</dbReference>
<evidence type="ECO:0000259" key="1">
    <source>
        <dbReference type="SMART" id="SM00849"/>
    </source>
</evidence>
<dbReference type="PANTHER" id="PTHR43084:SF1">
    <property type="entry name" value="PERSULFIDE DIOXYGENASE ETHE1, MITOCHONDRIAL"/>
    <property type="match status" value="1"/>
</dbReference>
<dbReference type="Gene3D" id="3.60.15.10">
    <property type="entry name" value="Ribonuclease Z/Hydroxyacylglutathione hydrolase-like"/>
    <property type="match status" value="1"/>
</dbReference>
<organism evidence="2 3">
    <name type="scientific">Ideonella oryzae</name>
    <dbReference type="NCBI Taxonomy" id="2937441"/>
    <lineage>
        <taxon>Bacteria</taxon>
        <taxon>Pseudomonadati</taxon>
        <taxon>Pseudomonadota</taxon>
        <taxon>Betaproteobacteria</taxon>
        <taxon>Burkholderiales</taxon>
        <taxon>Sphaerotilaceae</taxon>
        <taxon>Ideonella</taxon>
    </lineage>
</organism>